<dbReference type="GO" id="GO:0003677">
    <property type="term" value="F:DNA binding"/>
    <property type="evidence" value="ECO:0007669"/>
    <property type="project" value="UniProtKB-UniRule"/>
</dbReference>
<dbReference type="InterPro" id="IPR001647">
    <property type="entry name" value="HTH_TetR"/>
</dbReference>
<reference evidence="4 5" key="1">
    <citation type="journal article" date="2015" name="Genome Announc.">
        <title>Expanding the biotechnology potential of lactobacilli through comparative genomics of 213 strains and associated genera.</title>
        <authorList>
            <person name="Sun Z."/>
            <person name="Harris H.M."/>
            <person name="McCann A."/>
            <person name="Guo C."/>
            <person name="Argimon S."/>
            <person name="Zhang W."/>
            <person name="Yang X."/>
            <person name="Jeffery I.B."/>
            <person name="Cooney J.C."/>
            <person name="Kagawa T.F."/>
            <person name="Liu W."/>
            <person name="Song Y."/>
            <person name="Salvetti E."/>
            <person name="Wrobel A."/>
            <person name="Rasinkangas P."/>
            <person name="Parkhill J."/>
            <person name="Rea M.C."/>
            <person name="O'Sullivan O."/>
            <person name="Ritari J."/>
            <person name="Douillard F.P."/>
            <person name="Paul Ross R."/>
            <person name="Yang R."/>
            <person name="Briner A.E."/>
            <person name="Felis G.E."/>
            <person name="de Vos W.M."/>
            <person name="Barrangou R."/>
            <person name="Klaenhammer T.R."/>
            <person name="Caufield P.W."/>
            <person name="Cui Y."/>
            <person name="Zhang H."/>
            <person name="O'Toole P.W."/>
        </authorList>
    </citation>
    <scope>NUCLEOTIDE SEQUENCE [LARGE SCALE GENOMIC DNA]</scope>
    <source>
        <strain evidence="4 5">DSM 24716</strain>
    </source>
</reference>
<keyword evidence="1 2" id="KW-0238">DNA-binding</keyword>
<evidence type="ECO:0000313" key="4">
    <source>
        <dbReference type="EMBL" id="KRN99092.1"/>
    </source>
</evidence>
<dbReference type="Proteomes" id="UP000051006">
    <property type="component" value="Unassembled WGS sequence"/>
</dbReference>
<dbReference type="PANTHER" id="PTHR43479:SF11">
    <property type="entry name" value="ACREF_ENVCD OPERON REPRESSOR-RELATED"/>
    <property type="match status" value="1"/>
</dbReference>
<evidence type="ECO:0000259" key="3">
    <source>
        <dbReference type="PROSITE" id="PS50977"/>
    </source>
</evidence>
<name>A0A0R2LLL0_9LACO</name>
<feature type="domain" description="HTH tetR-type" evidence="3">
    <location>
        <begin position="9"/>
        <end position="69"/>
    </location>
</feature>
<feature type="DNA-binding region" description="H-T-H motif" evidence="2">
    <location>
        <begin position="32"/>
        <end position="51"/>
    </location>
</feature>
<dbReference type="InterPro" id="IPR009057">
    <property type="entry name" value="Homeodomain-like_sf"/>
</dbReference>
<organism evidence="4 5">
    <name type="scientific">Companilactobacillus kimchiensis</name>
    <dbReference type="NCBI Taxonomy" id="993692"/>
    <lineage>
        <taxon>Bacteria</taxon>
        <taxon>Bacillati</taxon>
        <taxon>Bacillota</taxon>
        <taxon>Bacilli</taxon>
        <taxon>Lactobacillales</taxon>
        <taxon>Lactobacillaceae</taxon>
        <taxon>Companilactobacillus</taxon>
    </lineage>
</organism>
<dbReference type="InterPro" id="IPR050624">
    <property type="entry name" value="HTH-type_Tx_Regulator"/>
</dbReference>
<keyword evidence="5" id="KW-1185">Reference proteome</keyword>
<dbReference type="PANTHER" id="PTHR43479">
    <property type="entry name" value="ACREF/ENVCD OPERON REPRESSOR-RELATED"/>
    <property type="match status" value="1"/>
</dbReference>
<dbReference type="PATRIC" id="fig|993692.3.peg.522"/>
<protein>
    <submittedName>
        <fullName evidence="4">Transcription regulator</fullName>
    </submittedName>
</protein>
<evidence type="ECO:0000256" key="1">
    <source>
        <dbReference type="ARBA" id="ARBA00023125"/>
    </source>
</evidence>
<proteinExistence type="predicted"/>
<gene>
    <name evidence="4" type="ORF">IV57_GL000517</name>
</gene>
<comment type="caution">
    <text evidence="4">The sequence shown here is derived from an EMBL/GenBank/DDBJ whole genome shotgun (WGS) entry which is preliminary data.</text>
</comment>
<dbReference type="EMBL" id="JQCF01000012">
    <property type="protein sequence ID" value="KRN99092.1"/>
    <property type="molecule type" value="Genomic_DNA"/>
</dbReference>
<accession>A0A0R2LLL0</accession>
<evidence type="ECO:0000256" key="2">
    <source>
        <dbReference type="PROSITE-ProRule" id="PRU00335"/>
    </source>
</evidence>
<dbReference type="SUPFAM" id="SSF46689">
    <property type="entry name" value="Homeodomain-like"/>
    <property type="match status" value="1"/>
</dbReference>
<evidence type="ECO:0000313" key="5">
    <source>
        <dbReference type="Proteomes" id="UP000051006"/>
    </source>
</evidence>
<dbReference type="STRING" id="993692.IV57_GL000517"/>
<dbReference type="AlphaFoldDB" id="A0A0R2LLL0"/>
<dbReference type="Gene3D" id="1.10.357.10">
    <property type="entry name" value="Tetracycline Repressor, domain 2"/>
    <property type="match status" value="1"/>
</dbReference>
<dbReference type="PROSITE" id="PS50977">
    <property type="entry name" value="HTH_TETR_2"/>
    <property type="match status" value="1"/>
</dbReference>
<dbReference type="RefSeq" id="WP_057880864.1">
    <property type="nucleotide sequence ID" value="NZ_JQCF01000012.1"/>
</dbReference>
<dbReference type="OrthoDB" id="9810250at2"/>
<sequence>MKKIDRRVQKTNQALQSAFRKLASTTSYRNITVKELTETARINRKTFYLHYDSIDDFSSTVVDEISDQLLQLITEKPLAESLSKPGYVFDKIFDFFQQSREFYSFMMTSVDYSFLARKVESKVAEGFAKALYKSFDISKLDSFICASFLIRNTLMLFRIYNGDQVNLDKNEFRDRLIRLNASGLSSFVDVVKNVRK</sequence>